<dbReference type="PANTHER" id="PTHR31111:SF133">
    <property type="entry name" value="OS07G0196600 PROTEIN"/>
    <property type="match status" value="1"/>
</dbReference>
<reference evidence="2" key="1">
    <citation type="journal article" date="2012" name="Nat. Biotechnol.">
        <title>Reference genome sequence of the model plant Setaria.</title>
        <authorList>
            <person name="Bennetzen J.L."/>
            <person name="Schmutz J."/>
            <person name="Wang H."/>
            <person name="Percifield R."/>
            <person name="Hawkins J."/>
            <person name="Pontaroli A.C."/>
            <person name="Estep M."/>
            <person name="Feng L."/>
            <person name="Vaughn J.N."/>
            <person name="Grimwood J."/>
            <person name="Jenkins J."/>
            <person name="Barry K."/>
            <person name="Lindquist E."/>
            <person name="Hellsten U."/>
            <person name="Deshpande S."/>
            <person name="Wang X."/>
            <person name="Wu X."/>
            <person name="Mitros T."/>
            <person name="Triplett J."/>
            <person name="Yang X."/>
            <person name="Ye C.Y."/>
            <person name="Mauro-Herrera M."/>
            <person name="Wang L."/>
            <person name="Li P."/>
            <person name="Sharma M."/>
            <person name="Sharma R."/>
            <person name="Ronald P.C."/>
            <person name="Panaud O."/>
            <person name="Kellogg E.A."/>
            <person name="Brutnell T.P."/>
            <person name="Doust A.N."/>
            <person name="Tuskan G.A."/>
            <person name="Rokhsar D."/>
            <person name="Devos K.M."/>
        </authorList>
    </citation>
    <scope>NUCLEOTIDE SEQUENCE [LARGE SCALE GENOMIC DNA]</scope>
    <source>
        <strain evidence="2">Yugu1</strain>
    </source>
</reference>
<dbReference type="InterPro" id="IPR017451">
    <property type="entry name" value="F-box-assoc_interact_dom"/>
</dbReference>
<feature type="domain" description="F-box" evidence="1">
    <location>
        <begin position="7"/>
        <end position="46"/>
    </location>
</feature>
<organism evidence="2">
    <name type="scientific">Setaria italica</name>
    <name type="common">Foxtail millet</name>
    <name type="synonym">Panicum italicum</name>
    <dbReference type="NCBI Taxonomy" id="4555"/>
    <lineage>
        <taxon>Eukaryota</taxon>
        <taxon>Viridiplantae</taxon>
        <taxon>Streptophyta</taxon>
        <taxon>Embryophyta</taxon>
        <taxon>Tracheophyta</taxon>
        <taxon>Spermatophyta</taxon>
        <taxon>Magnoliopsida</taxon>
        <taxon>Liliopsida</taxon>
        <taxon>Poales</taxon>
        <taxon>Poaceae</taxon>
        <taxon>PACMAD clade</taxon>
        <taxon>Panicoideae</taxon>
        <taxon>Panicodae</taxon>
        <taxon>Paniceae</taxon>
        <taxon>Cenchrinae</taxon>
        <taxon>Setaria</taxon>
    </lineage>
</organism>
<evidence type="ECO:0000259" key="1">
    <source>
        <dbReference type="SMART" id="SM00256"/>
    </source>
</evidence>
<dbReference type="CDD" id="cd22157">
    <property type="entry name" value="F-box_AtFBW1-like"/>
    <property type="match status" value="1"/>
</dbReference>
<dbReference type="NCBIfam" id="TIGR01640">
    <property type="entry name" value="F_box_assoc_1"/>
    <property type="match status" value="1"/>
</dbReference>
<name>A0A368R5K5_SETIT</name>
<dbReference type="SMART" id="SM00256">
    <property type="entry name" value="FBOX"/>
    <property type="match status" value="1"/>
</dbReference>
<dbReference type="Pfam" id="PF00646">
    <property type="entry name" value="F-box"/>
    <property type="match status" value="1"/>
</dbReference>
<sequence>PESLFHTPEALYEILLRLPAKDLCRLRAVCQTWRSLLSDPRFTAAHGARHPLIVTGYDTSLSHTEHPNEDIICDIVDLSGRVVKRVPSAHLVGRVMSIQPDLVCIGEGMREGYKLCNPVTGDVYPLPEGFAKEHANKRDIIGYKVFLSFGKVSSTDERPKQLCEVFTHGGKNSRWRKKKAPEDIVYLDFWKSVVVDGVVYFLSYFLDCIASFNLETEVCSEALQVPPSSLWMLIPASSTIGQTSQWLPLNGCLVVVYHIITHVPLLVLDDGRIVFTEVHGKGLIRTYNPRSNTFVDMAAVGYCIAVGLYEVS</sequence>
<reference evidence="2" key="2">
    <citation type="submission" date="2015-07" db="EMBL/GenBank/DDBJ databases">
        <authorList>
            <person name="Noorani M."/>
        </authorList>
    </citation>
    <scope>NUCLEOTIDE SEQUENCE</scope>
    <source>
        <strain evidence="2">Yugu1</strain>
    </source>
</reference>
<proteinExistence type="predicted"/>
<protein>
    <recommendedName>
        <fullName evidence="1">F-box domain-containing protein</fullName>
    </recommendedName>
</protein>
<dbReference type="InterPro" id="IPR013187">
    <property type="entry name" value="F-box-assoc_dom_typ3"/>
</dbReference>
<dbReference type="InterPro" id="IPR001810">
    <property type="entry name" value="F-box_dom"/>
</dbReference>
<dbReference type="SUPFAM" id="SSF81383">
    <property type="entry name" value="F-box domain"/>
    <property type="match status" value="1"/>
</dbReference>
<accession>A0A368R5K5</accession>
<dbReference type="OrthoDB" id="657759at2759"/>
<dbReference type="InterPro" id="IPR036047">
    <property type="entry name" value="F-box-like_dom_sf"/>
</dbReference>
<feature type="non-terminal residue" evidence="2">
    <location>
        <position position="1"/>
    </location>
</feature>
<dbReference type="Pfam" id="PF08268">
    <property type="entry name" value="FBA_3"/>
    <property type="match status" value="1"/>
</dbReference>
<dbReference type="Gene3D" id="1.20.1280.50">
    <property type="match status" value="1"/>
</dbReference>
<dbReference type="EMBL" id="CM003532">
    <property type="protein sequence ID" value="RCV25471.1"/>
    <property type="molecule type" value="Genomic_DNA"/>
</dbReference>
<gene>
    <name evidence="2" type="ORF">SETIT_5G169600v2</name>
</gene>
<dbReference type="AlphaFoldDB" id="A0A368R5K5"/>
<dbReference type="PANTHER" id="PTHR31111">
    <property type="entry name" value="BNAA05G37150D PROTEIN-RELATED"/>
    <property type="match status" value="1"/>
</dbReference>
<evidence type="ECO:0000313" key="2">
    <source>
        <dbReference type="EMBL" id="RCV25471.1"/>
    </source>
</evidence>